<comment type="subcellular location">
    <subcellularLocation>
        <location evidence="1">Membrane</location>
        <topology evidence="1">Multi-pass membrane protein</topology>
    </subcellularLocation>
</comment>
<evidence type="ECO:0000256" key="1">
    <source>
        <dbReference type="ARBA" id="ARBA00004141"/>
    </source>
</evidence>
<dbReference type="STRING" id="759273.H1VJT1"/>
<evidence type="ECO:0000313" key="5">
    <source>
        <dbReference type="EMBL" id="CCF40484.1"/>
    </source>
</evidence>
<dbReference type="AlphaFoldDB" id="H1VJT1"/>
<dbReference type="HOGENOM" id="CLU_2518584_0_0_1"/>
<dbReference type="SUPFAM" id="SSF144091">
    <property type="entry name" value="Rhomboid-like"/>
    <property type="match status" value="1"/>
</dbReference>
<evidence type="ECO:0000256" key="2">
    <source>
        <dbReference type="ARBA" id="ARBA00022692"/>
    </source>
</evidence>
<feature type="non-terminal residue" evidence="5">
    <location>
        <position position="85"/>
    </location>
</feature>
<evidence type="ECO:0000313" key="6">
    <source>
        <dbReference type="Proteomes" id="UP000007174"/>
    </source>
</evidence>
<accession>H1VJT1</accession>
<keyword evidence="2" id="KW-0812">Transmembrane</keyword>
<dbReference type="GO" id="GO:0016020">
    <property type="term" value="C:membrane"/>
    <property type="evidence" value="ECO:0007669"/>
    <property type="project" value="UniProtKB-SubCell"/>
</dbReference>
<sequence>MSFTNAPVTRTLVLGLVTSSIAASLLDVKHYFYIVVDTHLWRYHQIWRLLAYQLCCTNSSEVLFASMTLYHLRVIEQIWGSRKYA</sequence>
<keyword evidence="4" id="KW-0472">Membrane</keyword>
<name>H1VJT1_COLHI</name>
<reference evidence="6" key="1">
    <citation type="journal article" date="2012" name="Nat. Genet.">
        <title>Lifestyle transitions in plant pathogenic Colletotrichum fungi deciphered by genome and transcriptome analyses.</title>
        <authorList>
            <person name="O'Connell R.J."/>
            <person name="Thon M.R."/>
            <person name="Hacquard S."/>
            <person name="Amyotte S.G."/>
            <person name="Kleemann J."/>
            <person name="Torres M.F."/>
            <person name="Damm U."/>
            <person name="Buiate E.A."/>
            <person name="Epstein L."/>
            <person name="Alkan N."/>
            <person name="Altmueller J."/>
            <person name="Alvarado-Balderrama L."/>
            <person name="Bauser C.A."/>
            <person name="Becker C."/>
            <person name="Birren B.W."/>
            <person name="Chen Z."/>
            <person name="Choi J."/>
            <person name="Crouch J.A."/>
            <person name="Duvick J.P."/>
            <person name="Farman M.A."/>
            <person name="Gan P."/>
            <person name="Heiman D."/>
            <person name="Henrissat B."/>
            <person name="Howard R.J."/>
            <person name="Kabbage M."/>
            <person name="Koch C."/>
            <person name="Kracher B."/>
            <person name="Kubo Y."/>
            <person name="Law A.D."/>
            <person name="Lebrun M.-H."/>
            <person name="Lee Y.-H."/>
            <person name="Miyara I."/>
            <person name="Moore N."/>
            <person name="Neumann U."/>
            <person name="Nordstroem K."/>
            <person name="Panaccione D.G."/>
            <person name="Panstruga R."/>
            <person name="Place M."/>
            <person name="Proctor R.H."/>
            <person name="Prusky D."/>
            <person name="Rech G."/>
            <person name="Reinhardt R."/>
            <person name="Rollins J.A."/>
            <person name="Rounsley S."/>
            <person name="Schardl C.L."/>
            <person name="Schwartz D.C."/>
            <person name="Shenoy N."/>
            <person name="Shirasu K."/>
            <person name="Sikhakolli U.R."/>
            <person name="Stueber K."/>
            <person name="Sukno S.A."/>
            <person name="Sweigard J.A."/>
            <person name="Takano Y."/>
            <person name="Takahara H."/>
            <person name="Trail F."/>
            <person name="van der Does H.C."/>
            <person name="Voll L.M."/>
            <person name="Will I."/>
            <person name="Young S."/>
            <person name="Zeng Q."/>
            <person name="Zhang J."/>
            <person name="Zhou S."/>
            <person name="Dickman M.B."/>
            <person name="Schulze-Lefert P."/>
            <person name="Ver Loren van Themaat E."/>
            <person name="Ma L.-J."/>
            <person name="Vaillancourt L.J."/>
        </authorList>
    </citation>
    <scope>NUCLEOTIDE SEQUENCE [LARGE SCALE GENOMIC DNA]</scope>
    <source>
        <strain evidence="6">IMI 349063</strain>
    </source>
</reference>
<dbReference type="VEuPathDB" id="FungiDB:CH63R_12921"/>
<evidence type="ECO:0000256" key="4">
    <source>
        <dbReference type="ARBA" id="ARBA00023136"/>
    </source>
</evidence>
<protein>
    <submittedName>
        <fullName evidence="5">UBA domain-containing protein Ucp14</fullName>
    </submittedName>
</protein>
<keyword evidence="3" id="KW-1133">Transmembrane helix</keyword>
<dbReference type="Proteomes" id="UP000007174">
    <property type="component" value="Unassembled WGS sequence"/>
</dbReference>
<dbReference type="InterPro" id="IPR035952">
    <property type="entry name" value="Rhomboid-like_sf"/>
</dbReference>
<gene>
    <name evidence="5" type="ORF">CH063_02365</name>
</gene>
<dbReference type="eggNOG" id="KOG4463">
    <property type="taxonomic scope" value="Eukaryota"/>
</dbReference>
<proteinExistence type="predicted"/>
<organism evidence="5 6">
    <name type="scientific">Colletotrichum higginsianum (strain IMI 349063)</name>
    <name type="common">Crucifer anthracnose fungus</name>
    <dbReference type="NCBI Taxonomy" id="759273"/>
    <lineage>
        <taxon>Eukaryota</taxon>
        <taxon>Fungi</taxon>
        <taxon>Dikarya</taxon>
        <taxon>Ascomycota</taxon>
        <taxon>Pezizomycotina</taxon>
        <taxon>Sordariomycetes</taxon>
        <taxon>Hypocreomycetidae</taxon>
        <taxon>Glomerellales</taxon>
        <taxon>Glomerellaceae</taxon>
        <taxon>Colletotrichum</taxon>
        <taxon>Colletotrichum destructivum species complex</taxon>
    </lineage>
</organism>
<evidence type="ECO:0000256" key="3">
    <source>
        <dbReference type="ARBA" id="ARBA00022989"/>
    </source>
</evidence>
<dbReference type="EMBL" id="CACQ02004112">
    <property type="protein sequence ID" value="CCF40484.1"/>
    <property type="molecule type" value="Genomic_DNA"/>
</dbReference>